<dbReference type="Gene3D" id="6.10.250.1730">
    <property type="match status" value="1"/>
</dbReference>
<name>A0A6P7WVS4_9AMPH</name>
<dbReference type="GeneID" id="115456824"/>
<dbReference type="InterPro" id="IPR031220">
    <property type="entry name" value="XAF1_C_sf"/>
</dbReference>
<evidence type="ECO:0000256" key="3">
    <source>
        <dbReference type="ARBA" id="ARBA00022833"/>
    </source>
</evidence>
<evidence type="ECO:0000313" key="8">
    <source>
        <dbReference type="RefSeq" id="XP_030042004.1"/>
    </source>
</evidence>
<keyword evidence="7" id="KW-1185">Reference proteome</keyword>
<evidence type="ECO:0000259" key="5">
    <source>
        <dbReference type="Pfam" id="PF18608"/>
    </source>
</evidence>
<dbReference type="GO" id="GO:0008270">
    <property type="term" value="F:zinc ion binding"/>
    <property type="evidence" value="ECO:0007669"/>
    <property type="project" value="UniProtKB-KW"/>
</dbReference>
<dbReference type="Pfam" id="PF18608">
    <property type="entry name" value="XAF1_C"/>
    <property type="match status" value="1"/>
</dbReference>
<dbReference type="PANTHER" id="PTHR16295">
    <property type="entry name" value="TRAF-TYPE ZINC FINGER PROTEIN-RELATED"/>
    <property type="match status" value="1"/>
</dbReference>
<evidence type="ECO:0000256" key="1">
    <source>
        <dbReference type="ARBA" id="ARBA00022723"/>
    </source>
</evidence>
<dbReference type="RefSeq" id="XP_030042004.1">
    <property type="nucleotide sequence ID" value="XM_030186144.1"/>
</dbReference>
<feature type="compositionally biased region" description="Low complexity" evidence="4">
    <location>
        <begin position="229"/>
        <end position="249"/>
    </location>
</feature>
<gene>
    <name evidence="8" type="primary">XAF1</name>
</gene>
<dbReference type="OrthoDB" id="422728at2759"/>
<feature type="region of interest" description="Disordered" evidence="4">
    <location>
        <begin position="200"/>
        <end position="251"/>
    </location>
</feature>
<dbReference type="PANTHER" id="PTHR16295:SF17">
    <property type="entry name" value="XIAP-ASSOCIATED FACTOR 1"/>
    <property type="match status" value="1"/>
</dbReference>
<reference evidence="8" key="1">
    <citation type="submission" date="2025-08" db="UniProtKB">
        <authorList>
            <consortium name="RefSeq"/>
        </authorList>
    </citation>
    <scope>IDENTIFICATION</scope>
</reference>
<evidence type="ECO:0000259" key="6">
    <source>
        <dbReference type="Pfam" id="PF21366"/>
    </source>
</evidence>
<accession>A0A6P7WVS4</accession>
<dbReference type="InterPro" id="IPR051986">
    <property type="entry name" value="Innate_Immune_Apopt_Reg"/>
</dbReference>
<dbReference type="SUPFAM" id="SSF57184">
    <property type="entry name" value="Growth factor receptor domain"/>
    <property type="match status" value="1"/>
</dbReference>
<evidence type="ECO:0000256" key="2">
    <source>
        <dbReference type="ARBA" id="ARBA00022771"/>
    </source>
</evidence>
<sequence>MEEVRLCNNCNRDVAISNFTLHETHCQRFLLVCTECDEPVPAAEMKEHQDTQHKQVTCKLCNQGIQQYLMETHETEECSNRLVICEFCELGLAFCKLQSHIDSCGNRTQACATCNKYVLNKDLAHHKDSCVPTALPDPGARRKSPSSRLLCPQCQQMIPEHNFLKHQNTCNPLDELLKLLPRKPNSKLGPFPPIFPVASSVTREKDNSAEQEKRRESLFDKESPFAPLEVSSESVTSNSSVEHSTSNASWSCQEDPRAYDILEICTGCNIILPSPTLKQHKKKCLDLLSMNCPV</sequence>
<dbReference type="Pfam" id="PF21366">
    <property type="entry name" value="TRAFD1-XIAF1_ZnF"/>
    <property type="match status" value="1"/>
</dbReference>
<feature type="domain" description="XIAP-associated factor 1 C-terminal" evidence="5">
    <location>
        <begin position="251"/>
        <end position="290"/>
    </location>
</feature>
<dbReference type="AlphaFoldDB" id="A0A6P7WVS4"/>
<feature type="domain" description="TRAFD1/XAF1 zinc finger" evidence="6">
    <location>
        <begin position="90"/>
        <end position="130"/>
    </location>
</feature>
<dbReference type="InParanoid" id="A0A6P7WVS4"/>
<dbReference type="GO" id="GO:0005739">
    <property type="term" value="C:mitochondrion"/>
    <property type="evidence" value="ECO:0007669"/>
    <property type="project" value="TreeGrafter"/>
</dbReference>
<dbReference type="Proteomes" id="UP000515156">
    <property type="component" value="Chromosome 13"/>
</dbReference>
<feature type="compositionally biased region" description="Basic and acidic residues" evidence="4">
    <location>
        <begin position="202"/>
        <end position="223"/>
    </location>
</feature>
<protein>
    <submittedName>
        <fullName evidence="8">XIAP-associated factor 1</fullName>
    </submittedName>
</protein>
<dbReference type="KEGG" id="muo:115456824"/>
<organism evidence="7 8">
    <name type="scientific">Microcaecilia unicolor</name>
    <dbReference type="NCBI Taxonomy" id="1415580"/>
    <lineage>
        <taxon>Eukaryota</taxon>
        <taxon>Metazoa</taxon>
        <taxon>Chordata</taxon>
        <taxon>Craniata</taxon>
        <taxon>Vertebrata</taxon>
        <taxon>Euteleostomi</taxon>
        <taxon>Amphibia</taxon>
        <taxon>Gymnophiona</taxon>
        <taxon>Siphonopidae</taxon>
        <taxon>Microcaecilia</taxon>
    </lineage>
</organism>
<dbReference type="CTD" id="54739"/>
<dbReference type="InterPro" id="IPR049439">
    <property type="entry name" value="TRAFD1-XIAF1_Znf"/>
</dbReference>
<dbReference type="Gene3D" id="3.30.40.10">
    <property type="entry name" value="Zinc/RING finger domain, C3HC4 (zinc finger)"/>
    <property type="match status" value="2"/>
</dbReference>
<keyword evidence="1" id="KW-0479">Metal-binding</keyword>
<dbReference type="InterPro" id="IPR013083">
    <property type="entry name" value="Znf_RING/FYVE/PHD"/>
</dbReference>
<dbReference type="GO" id="GO:0006915">
    <property type="term" value="P:apoptotic process"/>
    <property type="evidence" value="ECO:0007669"/>
    <property type="project" value="InterPro"/>
</dbReference>
<evidence type="ECO:0000313" key="7">
    <source>
        <dbReference type="Proteomes" id="UP000515156"/>
    </source>
</evidence>
<keyword evidence="2" id="KW-0863">Zinc-finger</keyword>
<dbReference type="InterPro" id="IPR041386">
    <property type="entry name" value="XAF1_C"/>
</dbReference>
<keyword evidence="3" id="KW-0862">Zinc</keyword>
<dbReference type="FunCoup" id="A0A6P7WVS4">
    <property type="interactions" value="724"/>
</dbReference>
<proteinExistence type="predicted"/>
<evidence type="ECO:0000256" key="4">
    <source>
        <dbReference type="SAM" id="MobiDB-lite"/>
    </source>
</evidence>
<dbReference type="InterPro" id="IPR009030">
    <property type="entry name" value="Growth_fac_rcpt_cys_sf"/>
</dbReference>